<gene>
    <name evidence="5" type="ORF">JYB87_00940</name>
</gene>
<dbReference type="SUPFAM" id="SSF56935">
    <property type="entry name" value="Porins"/>
    <property type="match status" value="1"/>
</dbReference>
<evidence type="ECO:0000256" key="1">
    <source>
        <dbReference type="ARBA" id="ARBA00004442"/>
    </source>
</evidence>
<dbReference type="Proteomes" id="UP000662770">
    <property type="component" value="Chromosome"/>
</dbReference>
<evidence type="ECO:0000313" key="6">
    <source>
        <dbReference type="Proteomes" id="UP000662770"/>
    </source>
</evidence>
<name>A0ABX7QQW2_9GAMM</name>
<dbReference type="RefSeq" id="WP_207355060.1">
    <property type="nucleotide sequence ID" value="NZ_CP071503.1"/>
</dbReference>
<evidence type="ECO:0000256" key="2">
    <source>
        <dbReference type="ARBA" id="ARBA00023136"/>
    </source>
</evidence>
<keyword evidence="4" id="KW-0732">Signal</keyword>
<protein>
    <submittedName>
        <fullName evidence="5">MtrB/PioB family decaheme-associated outer membrane protein</fullName>
    </submittedName>
</protein>
<accession>A0ABX7QQW2</accession>
<evidence type="ECO:0000313" key="5">
    <source>
        <dbReference type="EMBL" id="QSX33852.1"/>
    </source>
</evidence>
<evidence type="ECO:0000256" key="4">
    <source>
        <dbReference type="SAM" id="SignalP"/>
    </source>
</evidence>
<comment type="subcellular location">
    <subcellularLocation>
        <location evidence="1">Cell outer membrane</location>
    </subcellularLocation>
</comment>
<keyword evidence="3" id="KW-0998">Cell outer membrane</keyword>
<dbReference type="EMBL" id="CP071503">
    <property type="protein sequence ID" value="QSX33852.1"/>
    <property type="molecule type" value="Genomic_DNA"/>
</dbReference>
<dbReference type="InterPro" id="IPR036942">
    <property type="entry name" value="Beta-barrel_TonB_sf"/>
</dbReference>
<proteinExistence type="predicted"/>
<feature type="chain" id="PRO_5046130470" evidence="4">
    <location>
        <begin position="22"/>
        <end position="660"/>
    </location>
</feature>
<dbReference type="Gene3D" id="2.40.170.20">
    <property type="entry name" value="TonB-dependent receptor, beta-barrel domain"/>
    <property type="match status" value="1"/>
</dbReference>
<dbReference type="Pfam" id="PF11854">
    <property type="entry name" value="MtrB_PioB"/>
    <property type="match status" value="1"/>
</dbReference>
<dbReference type="InterPro" id="IPR020016">
    <property type="entry name" value="Decahaem-assoc_OM_MtrB/PioB"/>
</dbReference>
<organism evidence="5 6">
    <name type="scientific">Shewanella avicenniae</name>
    <dbReference type="NCBI Taxonomy" id="2814294"/>
    <lineage>
        <taxon>Bacteria</taxon>
        <taxon>Pseudomonadati</taxon>
        <taxon>Pseudomonadota</taxon>
        <taxon>Gammaproteobacteria</taxon>
        <taxon>Alteromonadales</taxon>
        <taxon>Shewanellaceae</taxon>
        <taxon>Shewanella</taxon>
    </lineage>
</organism>
<feature type="signal peptide" evidence="4">
    <location>
        <begin position="1"/>
        <end position="21"/>
    </location>
</feature>
<keyword evidence="2" id="KW-0472">Membrane</keyword>
<dbReference type="NCBIfam" id="TIGR03509">
    <property type="entry name" value="OMP_MtrB_PioB"/>
    <property type="match status" value="1"/>
</dbReference>
<sequence length="660" mass="73878">MSMKLNLITLGLLMAAGQSAAADFGVTQANLSQVNISQYQCQRCQATTGMSGTLALGIGWNDSDDIRTGNRFGKDDAGWVGAVGGELQYRNNQGYSASASAHDLGLDNSSAHLESANAELYKFSADYQLLTHYQQRGRSPIWYSDNLLQPSATSMRSPSLFIERERIAADLAIYFGDIQAFAHFAHLNRIGNKSASLIAADGVVNFAQPVDDSTDTVAAGLSANGSDWYSRLQYNGSFFRNNLEDLSLPYRANVYAATPDNDAHQVLFDGQYLFGRTVVNGHVAAGRVVQEADLIPMDGNPWVNWNGEVDTRDARLNFSSLINARWRVNGQYSYSDRDNQGAAAEFAQLEWDNVNGAFRANIPLDIQRETYALQTQYRFNSQWHLSGNYQHKRTERNYLEREQNSEDQLWARLNIKPLNSMKIGIKALYETRDGSRYDASRILSPNENPLLRKYFLADRQRYGAELTFNHAPSDWLAIDVTATYAKDDYQHTDVGLTASEDYRYSANLSIDPSAALHLYATASQQWINSDMAGATTFGQANSFSRVEDRFINLGTGASYRWSSRLTLGADYLFANSESNTAIDSNDYDDYYDFEHSVEAYGQYALSDRLGLKLSYRYERYYDTDDAQVDVDAISGLTTLGKLEHNYNAHLLMLSVSYKLP</sequence>
<reference evidence="5 6" key="1">
    <citation type="submission" date="2021-03" db="EMBL/GenBank/DDBJ databases">
        <title>Novel species identification of genus Shewanella.</title>
        <authorList>
            <person name="Liu G."/>
            <person name="Zhang Q."/>
        </authorList>
    </citation>
    <scope>NUCLEOTIDE SEQUENCE [LARGE SCALE GENOMIC DNA]</scope>
    <source>
        <strain evidence="5 6">FJAT-51800</strain>
    </source>
</reference>
<keyword evidence="6" id="KW-1185">Reference proteome</keyword>
<evidence type="ECO:0000256" key="3">
    <source>
        <dbReference type="ARBA" id="ARBA00023237"/>
    </source>
</evidence>